<dbReference type="EMBL" id="JACHET010000001">
    <property type="protein sequence ID" value="MBB6183899.1"/>
    <property type="molecule type" value="Genomic_DNA"/>
</dbReference>
<dbReference type="Gene3D" id="3.40.50.10610">
    <property type="entry name" value="ABC-type transport auxiliary lipoprotein component"/>
    <property type="match status" value="1"/>
</dbReference>
<feature type="domain" description="ABC-type transport auxiliary lipoprotein component" evidence="2">
    <location>
        <begin position="29"/>
        <end position="188"/>
    </location>
</feature>
<keyword evidence="1" id="KW-0732">Signal</keyword>
<accession>A0A841KJE9</accession>
<gene>
    <name evidence="3" type="ORF">HNQ86_001244</name>
</gene>
<dbReference type="AlphaFoldDB" id="A0A841KJE9"/>
<feature type="chain" id="PRO_5032973904" description="ABC-type transport auxiliary lipoprotein component domain-containing protein" evidence="1">
    <location>
        <begin position="22"/>
        <end position="204"/>
    </location>
</feature>
<protein>
    <recommendedName>
        <fullName evidence="2">ABC-type transport auxiliary lipoprotein component domain-containing protein</fullName>
    </recommendedName>
</protein>
<evidence type="ECO:0000313" key="4">
    <source>
        <dbReference type="Proteomes" id="UP000560000"/>
    </source>
</evidence>
<feature type="signal peptide" evidence="1">
    <location>
        <begin position="1"/>
        <end position="21"/>
    </location>
</feature>
<dbReference type="Pfam" id="PF03886">
    <property type="entry name" value="ABC_trans_aux"/>
    <property type="match status" value="1"/>
</dbReference>
<name>A0A841KJE9_9GAMM</name>
<dbReference type="OrthoDB" id="5949767at2"/>
<evidence type="ECO:0000256" key="1">
    <source>
        <dbReference type="SAM" id="SignalP"/>
    </source>
</evidence>
<evidence type="ECO:0000259" key="2">
    <source>
        <dbReference type="Pfam" id="PF03886"/>
    </source>
</evidence>
<proteinExistence type="predicted"/>
<evidence type="ECO:0000313" key="3">
    <source>
        <dbReference type="EMBL" id="MBB6183899.1"/>
    </source>
</evidence>
<dbReference type="Proteomes" id="UP000560000">
    <property type="component" value="Unassembled WGS sequence"/>
</dbReference>
<organism evidence="3 4">
    <name type="scientific">Oleiagrimonas soli</name>
    <dbReference type="NCBI Taxonomy" id="1543381"/>
    <lineage>
        <taxon>Bacteria</taxon>
        <taxon>Pseudomonadati</taxon>
        <taxon>Pseudomonadota</taxon>
        <taxon>Gammaproteobacteria</taxon>
        <taxon>Lysobacterales</taxon>
        <taxon>Rhodanobacteraceae</taxon>
        <taxon>Oleiagrimonas</taxon>
    </lineage>
</organism>
<dbReference type="InterPro" id="IPR005586">
    <property type="entry name" value="ABC_trans_aux"/>
</dbReference>
<reference evidence="3 4" key="1">
    <citation type="submission" date="2020-08" db="EMBL/GenBank/DDBJ databases">
        <title>Genomic Encyclopedia of Type Strains, Phase IV (KMG-IV): sequencing the most valuable type-strain genomes for metagenomic binning, comparative biology and taxonomic classification.</title>
        <authorList>
            <person name="Goeker M."/>
        </authorList>
    </citation>
    <scope>NUCLEOTIDE SEQUENCE [LARGE SCALE GENOMIC DNA]</scope>
    <source>
        <strain evidence="3 4">DSM 107085</strain>
    </source>
</reference>
<dbReference type="SUPFAM" id="SSF159594">
    <property type="entry name" value="XCC0632-like"/>
    <property type="match status" value="1"/>
</dbReference>
<comment type="caution">
    <text evidence="3">The sequence shown here is derived from an EMBL/GenBank/DDBJ whole genome shotgun (WGS) entry which is preliminary data.</text>
</comment>
<dbReference type="RefSeq" id="WP_052394711.1">
    <property type="nucleotide sequence ID" value="NZ_JACHET010000001.1"/>
</dbReference>
<sequence>MSSRLRSMVPAVLVLALTACASAPTQFFTLLPQTTTSASAPAAAYRIAVLPVTIPAQVDQPQLVVRQSDDRVALLEGEQWIGPLGDQIRAAVSDRLGRDLGAVDVYGLPQADTGTVFRIKLDVRRFESVAGQYAQIDAAWSVREHGAKGAGGSTMSCASTIKEPVGDGYAALVHGHQQALAALSERIADVVRSMVAGDTPSCPR</sequence>
<dbReference type="PROSITE" id="PS51257">
    <property type="entry name" value="PROKAR_LIPOPROTEIN"/>
    <property type="match status" value="1"/>
</dbReference>